<dbReference type="Gene3D" id="2.60.40.10">
    <property type="entry name" value="Immunoglobulins"/>
    <property type="match status" value="5"/>
</dbReference>
<feature type="signal peptide" evidence="2">
    <location>
        <begin position="1"/>
        <end position="32"/>
    </location>
</feature>
<gene>
    <name evidence="4" type="ORF">EF834_11510</name>
</gene>
<feature type="domain" description="Bacterial Ig-like" evidence="3">
    <location>
        <begin position="379"/>
        <end position="462"/>
    </location>
</feature>
<dbReference type="Proteomes" id="UP000284333">
    <property type="component" value="Unassembled WGS sequence"/>
</dbReference>
<evidence type="ECO:0000256" key="2">
    <source>
        <dbReference type="SAM" id="SignalP"/>
    </source>
</evidence>
<protein>
    <submittedName>
        <fullName evidence="4">Ig-like domain repeat protein</fullName>
    </submittedName>
</protein>
<reference evidence="4 5" key="1">
    <citation type="submission" date="2018-11" db="EMBL/GenBank/DDBJ databases">
        <title>Rhodococcus spongicola sp. nov. and Rhodococcus xishaensis sp. nov. from marine sponges.</title>
        <authorList>
            <person name="Li L."/>
            <person name="Lin H.W."/>
        </authorList>
    </citation>
    <scope>NUCLEOTIDE SEQUENCE [LARGE SCALE GENOMIC DNA]</scope>
    <source>
        <strain evidence="4 5">LHW50502</strain>
    </source>
</reference>
<feature type="domain" description="Bacterial Ig-like" evidence="3">
    <location>
        <begin position="476"/>
        <end position="558"/>
    </location>
</feature>
<dbReference type="InterPro" id="IPR013783">
    <property type="entry name" value="Ig-like_fold"/>
</dbReference>
<proteinExistence type="predicted"/>
<evidence type="ECO:0000256" key="1">
    <source>
        <dbReference type="SAM" id="MobiDB-lite"/>
    </source>
</evidence>
<dbReference type="AlphaFoldDB" id="A0A3S3A8S5"/>
<evidence type="ECO:0000313" key="4">
    <source>
        <dbReference type="EMBL" id="RVW02250.1"/>
    </source>
</evidence>
<sequence length="767" mass="76778">MTRPLLRHCAAPITGAALVAGTLLIAAPTASAANDPVTTVTNYKSACRANATINVTSIQDTSVSVTAPTEVEPGETFTFRIQPAPSSYPDTNSGATTTNVSRLKFDFMIPENVTFVDAAVVGSGTNLDNVPPNVIRVDETGNPSATGQILRLSGNNEVIGNGPPGSVSTSSEGGIRAPKLQLNLDGTPNGNGDSWFQLPAVDVTVTAGDAGTPIEPKLRTGGNAAVWNKFENFNTFLPKAKFWGSTQWANTRCVPRDSENAPLNAGAGPLATINVVAPQVSTTTTLSAPDTAETGIPVILTATVEPDDATGSVQFQDGGADIGAPVPVSGGTASLEHTFTTAGSHSVTAIFTGTGNFTGSASAAQAVTVSDVQTTLALAVPQDAETGSLVDLTANVTPSNAQGTVQFKDGGADIGAPVTVSAGTATLSHAFTTAGAHEITAEFTGAPGFVGSSAGAQTVTVTDPVDPVVETTTTVSVPANAETGAEVTLTASVAPDHATGTVQFTDGGVDIGSPVMVSNGVATLQHTFSTAGSHNISAIFMGGEGFTDSTASAQTVTVEDAATTTILSVPGNAKTGEPEQLYATVYDVATAEVVPSVGTVEFFDDGISIGTAPVDEGLATLTHTFTTAGAHTITATFSGAGGIAGSTAAAKGVEVGVPTPVDIETATVVTVPADATVDTPVELMAQVTGAGDVPVSGTVQFFDGENPIGDAVEVVDGTAVLSHSFTTSDVHEIHAVFSGGQGVKDSTSDPRTIQVSSGGLGSLSFGS</sequence>
<dbReference type="GO" id="GO:0005975">
    <property type="term" value="P:carbohydrate metabolic process"/>
    <property type="evidence" value="ECO:0007669"/>
    <property type="project" value="UniProtKB-ARBA"/>
</dbReference>
<accession>A0A3S3A8S5</accession>
<organism evidence="4 5">
    <name type="scientific">Rhodococcus spongiicola</name>
    <dbReference type="NCBI Taxonomy" id="2487352"/>
    <lineage>
        <taxon>Bacteria</taxon>
        <taxon>Bacillati</taxon>
        <taxon>Actinomycetota</taxon>
        <taxon>Actinomycetes</taxon>
        <taxon>Mycobacteriales</taxon>
        <taxon>Nocardiaceae</taxon>
        <taxon>Rhodococcus</taxon>
    </lineage>
</organism>
<dbReference type="InterPro" id="IPR032109">
    <property type="entry name" value="Big_3_5"/>
</dbReference>
<keyword evidence="2" id="KW-0732">Signal</keyword>
<dbReference type="EMBL" id="RKLN01000004">
    <property type="protein sequence ID" value="RVW02250.1"/>
    <property type="molecule type" value="Genomic_DNA"/>
</dbReference>
<dbReference type="Pfam" id="PF16640">
    <property type="entry name" value="Big_3_5"/>
    <property type="match status" value="5"/>
</dbReference>
<feature type="domain" description="Bacterial Ig-like" evidence="3">
    <location>
        <begin position="287"/>
        <end position="370"/>
    </location>
</feature>
<evidence type="ECO:0000259" key="3">
    <source>
        <dbReference type="Pfam" id="PF16640"/>
    </source>
</evidence>
<name>A0A3S3A8S5_9NOCA</name>
<feature type="domain" description="Bacterial Ig-like" evidence="3">
    <location>
        <begin position="670"/>
        <end position="755"/>
    </location>
</feature>
<keyword evidence="5" id="KW-1185">Reference proteome</keyword>
<dbReference type="OrthoDB" id="4434454at2"/>
<evidence type="ECO:0000313" key="5">
    <source>
        <dbReference type="Proteomes" id="UP000284333"/>
    </source>
</evidence>
<feature type="chain" id="PRO_5018561449" evidence="2">
    <location>
        <begin position="33"/>
        <end position="767"/>
    </location>
</feature>
<feature type="domain" description="Bacterial Ig-like" evidence="3">
    <location>
        <begin position="568"/>
        <end position="655"/>
    </location>
</feature>
<comment type="caution">
    <text evidence="4">The sequence shown here is derived from an EMBL/GenBank/DDBJ whole genome shotgun (WGS) entry which is preliminary data.</text>
</comment>
<feature type="region of interest" description="Disordered" evidence="1">
    <location>
        <begin position="155"/>
        <end position="174"/>
    </location>
</feature>
<dbReference type="RefSeq" id="WP_127947376.1">
    <property type="nucleotide sequence ID" value="NZ_RKLN01000004.1"/>
</dbReference>